<evidence type="ECO:0000256" key="1">
    <source>
        <dbReference type="ARBA" id="ARBA00004651"/>
    </source>
</evidence>
<feature type="transmembrane region" description="Helical" evidence="7">
    <location>
        <begin position="317"/>
        <end position="341"/>
    </location>
</feature>
<dbReference type="RefSeq" id="WP_337918420.1">
    <property type="nucleotide sequence ID" value="NZ_BAABJL010000194.1"/>
</dbReference>
<dbReference type="PANTHER" id="PTHR30250">
    <property type="entry name" value="PST FAMILY PREDICTED COLANIC ACID TRANSPORTER"/>
    <property type="match status" value="1"/>
</dbReference>
<sequence length="542" mass="56164">MASRVGSSTIATPARVARNSAGLLVARLTSLLAAFLTLPILYDRLGAPAFGVWALLSGLIAWVAYADLGLGSAQIREVARAVGSGRHRQARAVLGVGVIWGASLGTLALAGCWLCWPWIAALLNLGSMSGPARDATLLLLVGFWVATGTVPWRAVLEGTQRYLLLSMVEIAAAVLTAGLTILVLLSGGGLVALAAATTAVNACRAIAIVAMASLLTRELTPSIVRIRRSDLRVALRYGLPVQVSNAAAAVNNDTDRLMLGAVIGPTAVAGFEPGSKLANLLRLPPSFLMTAVFPAAASAAAGDPRRLDRLYVTMTRYLAAFAALGVAVLVVSADPLIRLWLGQPLPLASTTVVVLGVGYAINVTVGAASVVTRAEGAPGRETRYALVAAALNIVLTLPLLHLLGAWGAPLSTTIAASVASGYFFVHFHRRSGRSFRPLTRALFPPTLAAAVAVGLTSAAVPLLPDGTGRGDAFLAVASRSGMALVLTTAVLVALRYFDTHDLARLRAALAAPADRRPVAPAAGPRRPESPLEPTSRLERSSR</sequence>
<feature type="compositionally biased region" description="Basic and acidic residues" evidence="6">
    <location>
        <begin position="525"/>
        <end position="542"/>
    </location>
</feature>
<protein>
    <submittedName>
        <fullName evidence="8">O-antigen/teichoic acid export membrane protein</fullName>
    </submittedName>
</protein>
<evidence type="ECO:0000256" key="2">
    <source>
        <dbReference type="ARBA" id="ARBA00022475"/>
    </source>
</evidence>
<evidence type="ECO:0000256" key="3">
    <source>
        <dbReference type="ARBA" id="ARBA00022692"/>
    </source>
</evidence>
<keyword evidence="2" id="KW-1003">Cell membrane</keyword>
<feature type="compositionally biased region" description="Low complexity" evidence="6">
    <location>
        <begin position="513"/>
        <end position="524"/>
    </location>
</feature>
<keyword evidence="3 7" id="KW-0812">Transmembrane</keyword>
<dbReference type="EMBL" id="JADBEM010000001">
    <property type="protein sequence ID" value="MBE1612448.1"/>
    <property type="molecule type" value="Genomic_DNA"/>
</dbReference>
<feature type="transmembrane region" description="Helical" evidence="7">
    <location>
        <begin position="21"/>
        <end position="42"/>
    </location>
</feature>
<comment type="subcellular location">
    <subcellularLocation>
        <location evidence="1">Cell membrane</location>
        <topology evidence="1">Multi-pass membrane protein</topology>
    </subcellularLocation>
</comment>
<dbReference type="InterPro" id="IPR050833">
    <property type="entry name" value="Poly_Biosynth_Transport"/>
</dbReference>
<accession>A0A927N912</accession>
<feature type="transmembrane region" description="Helical" evidence="7">
    <location>
        <begin position="191"/>
        <end position="215"/>
    </location>
</feature>
<feature type="transmembrane region" description="Helical" evidence="7">
    <location>
        <begin position="410"/>
        <end position="429"/>
    </location>
</feature>
<dbReference type="GO" id="GO:0005886">
    <property type="term" value="C:plasma membrane"/>
    <property type="evidence" value="ECO:0007669"/>
    <property type="project" value="UniProtKB-SubCell"/>
</dbReference>
<feature type="transmembrane region" description="Helical" evidence="7">
    <location>
        <begin position="162"/>
        <end position="185"/>
    </location>
</feature>
<dbReference type="PANTHER" id="PTHR30250:SF26">
    <property type="entry name" value="PSMA PROTEIN"/>
    <property type="match status" value="1"/>
</dbReference>
<feature type="transmembrane region" description="Helical" evidence="7">
    <location>
        <begin position="472"/>
        <end position="497"/>
    </location>
</feature>
<evidence type="ECO:0000256" key="6">
    <source>
        <dbReference type="SAM" id="MobiDB-lite"/>
    </source>
</evidence>
<evidence type="ECO:0000313" key="8">
    <source>
        <dbReference type="EMBL" id="MBE1612448.1"/>
    </source>
</evidence>
<feature type="region of interest" description="Disordered" evidence="6">
    <location>
        <begin position="513"/>
        <end position="542"/>
    </location>
</feature>
<feature type="transmembrane region" description="Helical" evidence="7">
    <location>
        <begin position="92"/>
        <end position="119"/>
    </location>
</feature>
<evidence type="ECO:0000256" key="5">
    <source>
        <dbReference type="ARBA" id="ARBA00023136"/>
    </source>
</evidence>
<dbReference type="Proteomes" id="UP000638648">
    <property type="component" value="Unassembled WGS sequence"/>
</dbReference>
<gene>
    <name evidence="8" type="ORF">HEB94_009296</name>
</gene>
<feature type="transmembrane region" description="Helical" evidence="7">
    <location>
        <begin position="347"/>
        <end position="372"/>
    </location>
</feature>
<name>A0A927N912_9ACTN</name>
<evidence type="ECO:0000313" key="9">
    <source>
        <dbReference type="Proteomes" id="UP000638648"/>
    </source>
</evidence>
<reference evidence="8" key="1">
    <citation type="submission" date="2020-10" db="EMBL/GenBank/DDBJ databases">
        <title>Sequencing the genomes of 1000 actinobacteria strains.</title>
        <authorList>
            <person name="Klenk H.-P."/>
        </authorList>
    </citation>
    <scope>NUCLEOTIDE SEQUENCE</scope>
    <source>
        <strain evidence="8">DSM 45354</strain>
    </source>
</reference>
<feature type="transmembrane region" description="Helical" evidence="7">
    <location>
        <begin position="48"/>
        <end position="71"/>
    </location>
</feature>
<feature type="transmembrane region" description="Helical" evidence="7">
    <location>
        <begin position="384"/>
        <end position="404"/>
    </location>
</feature>
<dbReference type="InterPro" id="IPR002797">
    <property type="entry name" value="Polysacc_synth"/>
</dbReference>
<organism evidence="8 9">
    <name type="scientific">Actinopolymorpha pittospori</name>
    <dbReference type="NCBI Taxonomy" id="648752"/>
    <lineage>
        <taxon>Bacteria</taxon>
        <taxon>Bacillati</taxon>
        <taxon>Actinomycetota</taxon>
        <taxon>Actinomycetes</taxon>
        <taxon>Propionibacteriales</taxon>
        <taxon>Actinopolymorphaceae</taxon>
        <taxon>Actinopolymorpha</taxon>
    </lineage>
</organism>
<keyword evidence="5 7" id="KW-0472">Membrane</keyword>
<comment type="caution">
    <text evidence="8">The sequence shown here is derived from an EMBL/GenBank/DDBJ whole genome shotgun (WGS) entry which is preliminary data.</text>
</comment>
<proteinExistence type="predicted"/>
<feature type="transmembrane region" description="Helical" evidence="7">
    <location>
        <begin position="135"/>
        <end position="155"/>
    </location>
</feature>
<dbReference type="Pfam" id="PF01943">
    <property type="entry name" value="Polysacc_synt"/>
    <property type="match status" value="1"/>
</dbReference>
<evidence type="ECO:0000256" key="7">
    <source>
        <dbReference type="SAM" id="Phobius"/>
    </source>
</evidence>
<feature type="transmembrane region" description="Helical" evidence="7">
    <location>
        <begin position="441"/>
        <end position="460"/>
    </location>
</feature>
<keyword evidence="9" id="KW-1185">Reference proteome</keyword>
<dbReference type="AlphaFoldDB" id="A0A927N912"/>
<evidence type="ECO:0000256" key="4">
    <source>
        <dbReference type="ARBA" id="ARBA00022989"/>
    </source>
</evidence>
<keyword evidence="4 7" id="KW-1133">Transmembrane helix</keyword>